<accession>A0A915L4R8</accession>
<dbReference type="GO" id="GO:0006360">
    <property type="term" value="P:transcription by RNA polymerase I"/>
    <property type="evidence" value="ECO:0007669"/>
    <property type="project" value="TreeGrafter"/>
</dbReference>
<feature type="compositionally biased region" description="Basic and acidic residues" evidence="4">
    <location>
        <begin position="102"/>
        <end position="132"/>
    </location>
</feature>
<feature type="coiled-coil region" evidence="3">
    <location>
        <begin position="469"/>
        <end position="500"/>
    </location>
</feature>
<comment type="similarity">
    <text evidence="1">Belongs to the SPT2 family.</text>
</comment>
<dbReference type="GO" id="GO:0005730">
    <property type="term" value="C:nucleolus"/>
    <property type="evidence" value="ECO:0007669"/>
    <property type="project" value="TreeGrafter"/>
</dbReference>
<proteinExistence type="inferred from homology"/>
<dbReference type="PANTHER" id="PTHR22691">
    <property type="entry name" value="YEAST SPT2-RELATED"/>
    <property type="match status" value="1"/>
</dbReference>
<organism evidence="5 6">
    <name type="scientific">Romanomermis culicivorax</name>
    <name type="common">Nematode worm</name>
    <dbReference type="NCBI Taxonomy" id="13658"/>
    <lineage>
        <taxon>Eukaryota</taxon>
        <taxon>Metazoa</taxon>
        <taxon>Ecdysozoa</taxon>
        <taxon>Nematoda</taxon>
        <taxon>Enoplea</taxon>
        <taxon>Dorylaimia</taxon>
        <taxon>Mermithida</taxon>
        <taxon>Mermithoidea</taxon>
        <taxon>Mermithidae</taxon>
        <taxon>Romanomermis</taxon>
    </lineage>
</organism>
<sequence>LLAVLHLYQIQQIVIVCRKLWHESWRRSRSIGVDAFDGRTDYLKLQLRTKVKMSLSFGKLMQAADRNSQDLSKKINQRNIKNGQPIGLRGPDPSAVRAFLEKKKTEEQRRLDAKRNEDMKRLEENRAKEAKLKRTGSKIEFYKQMLQKSPSKKHASGDYNDDETPQRLREERKNDAALNNARLKLSKHNSIDGKNDKRLVPISNGGILDRRKEELRDKKTDNVRKTPSKSAAASSIKSLPPVDFAKLMQVAVKNREEKVHLDDDVAALKKKAEENLRALNLKPKPAPVIKPKNDKIASPQVKTKPVSTPVTNKHELKSKSLITNLPALSLSKNPTVKPVPVVVKPEKNVAKNGLVPKSTSNKPLPSKLDSLKSEIVVSNFSKPIKRPGTPPKTTPVVKKSKLPPPAILRKLPSTSGQTFAKKADLERALARRREMQEIRKMFKYNPKKYKHLDDMDDKVMESSYRDIQKEEARSARLGLMEDLEDIQREQEEMKKKMKSSR</sequence>
<dbReference type="Proteomes" id="UP000887565">
    <property type="component" value="Unplaced"/>
</dbReference>
<evidence type="ECO:0000313" key="6">
    <source>
        <dbReference type="WBParaSite" id="nRc.2.0.1.t44770-RA"/>
    </source>
</evidence>
<feature type="region of interest" description="Disordered" evidence="4">
    <location>
        <begin position="381"/>
        <end position="411"/>
    </location>
</feature>
<dbReference type="GO" id="GO:0006334">
    <property type="term" value="P:nucleosome assembly"/>
    <property type="evidence" value="ECO:0007669"/>
    <property type="project" value="TreeGrafter"/>
</dbReference>
<dbReference type="InterPro" id="IPR013256">
    <property type="entry name" value="Chromatin_SPT2"/>
</dbReference>
<evidence type="ECO:0000256" key="2">
    <source>
        <dbReference type="ARBA" id="ARBA00023054"/>
    </source>
</evidence>
<dbReference type="GO" id="GO:0042393">
    <property type="term" value="F:histone binding"/>
    <property type="evidence" value="ECO:0007669"/>
    <property type="project" value="TreeGrafter"/>
</dbReference>
<dbReference type="AlphaFoldDB" id="A0A915L4R8"/>
<feature type="compositionally biased region" description="Basic and acidic residues" evidence="4">
    <location>
        <begin position="210"/>
        <end position="224"/>
    </location>
</feature>
<evidence type="ECO:0000256" key="4">
    <source>
        <dbReference type="SAM" id="MobiDB-lite"/>
    </source>
</evidence>
<dbReference type="WBParaSite" id="nRc.2.0.1.t44770-RA">
    <property type="protein sequence ID" value="nRc.2.0.1.t44770-RA"/>
    <property type="gene ID" value="nRc.2.0.1.g44770"/>
</dbReference>
<dbReference type="SMART" id="SM00784">
    <property type="entry name" value="SPT2"/>
    <property type="match status" value="1"/>
</dbReference>
<feature type="region of interest" description="Disordered" evidence="4">
    <location>
        <begin position="102"/>
        <end position="166"/>
    </location>
</feature>
<dbReference type="Pfam" id="PF08243">
    <property type="entry name" value="SPT2"/>
    <property type="match status" value="1"/>
</dbReference>
<feature type="region of interest" description="Disordered" evidence="4">
    <location>
        <begin position="210"/>
        <end position="235"/>
    </location>
</feature>
<evidence type="ECO:0000256" key="1">
    <source>
        <dbReference type="ARBA" id="ARBA00006461"/>
    </source>
</evidence>
<keyword evidence="2 3" id="KW-0175">Coiled coil</keyword>
<feature type="region of interest" description="Disordered" evidence="4">
    <location>
        <begin position="284"/>
        <end position="311"/>
    </location>
</feature>
<keyword evidence="5" id="KW-1185">Reference proteome</keyword>
<name>A0A915L4R8_ROMCU</name>
<evidence type="ECO:0000313" key="5">
    <source>
        <dbReference type="Proteomes" id="UP000887565"/>
    </source>
</evidence>
<reference evidence="6" key="1">
    <citation type="submission" date="2022-11" db="UniProtKB">
        <authorList>
            <consortium name="WormBaseParasite"/>
        </authorList>
    </citation>
    <scope>IDENTIFICATION</scope>
</reference>
<dbReference type="GO" id="GO:0003677">
    <property type="term" value="F:DNA binding"/>
    <property type="evidence" value="ECO:0007669"/>
    <property type="project" value="TreeGrafter"/>
</dbReference>
<evidence type="ECO:0000256" key="3">
    <source>
        <dbReference type="SAM" id="Coils"/>
    </source>
</evidence>
<protein>
    <submittedName>
        <fullName evidence="6">Protein SPT2 homolog</fullName>
    </submittedName>
</protein>
<dbReference type="PANTHER" id="PTHR22691:SF8">
    <property type="entry name" value="PROTEIN SPT2 HOMOLOG"/>
    <property type="match status" value="1"/>
</dbReference>